<dbReference type="AlphaFoldDB" id="W9NFF6"/>
<sequence>MHEDLLIGVWHKIIAAICDEEIIRYFKFILNTWTEIMGSKSALRHIDAASVRELQLRYLRPCADVLKRLILGQGRSSSTLQAVALDAFLPGHLVGADAEFLDKLKRLYLFIMQNIVQLTDEIPLRGGRAKTKTPGRGGHNPKAWFQLAIEAQRLGFSSAEITRLVSEDPDRELALKTLLLARPESEYEYDRSDIDDLVSSAVQLFRSARKRRPDSVEPKFTTGGAGEPIPHRCGRQYSGAYEHDRQFFTVSYFSLPIARDMDVTSLFVRRSVFHAFFRLNEGNEVTSDEVCVDRRTPAIMESKDPQANQDRGRSKAVNEKTTSQSVWVTLRRQDEVLQQGVAREYERDRTGFLQRDSRDMIETSSDSCESTSETEVSRVIMEPAPKRRRRG</sequence>
<reference evidence="2" key="1">
    <citation type="submission" date="2011-10" db="EMBL/GenBank/DDBJ databases">
        <title>The Genome Sequence of Fusarium oxysporum HDV247.</title>
        <authorList>
            <consortium name="The Broad Institute Genome Sequencing Platform"/>
            <person name="Ma L.-J."/>
            <person name="Gale L.R."/>
            <person name="Schwartz D.C."/>
            <person name="Zhou S."/>
            <person name="Corby-Kistler H."/>
            <person name="Young S.K."/>
            <person name="Zeng Q."/>
            <person name="Gargeya S."/>
            <person name="Fitzgerald M."/>
            <person name="Haas B."/>
            <person name="Abouelleil A."/>
            <person name="Alvarado L."/>
            <person name="Arachchi H.M."/>
            <person name="Berlin A."/>
            <person name="Brown A."/>
            <person name="Chapman S.B."/>
            <person name="Chen Z."/>
            <person name="Dunbar C."/>
            <person name="Freedman E."/>
            <person name="Gearin G."/>
            <person name="Goldberg J."/>
            <person name="Griggs A."/>
            <person name="Gujja S."/>
            <person name="Heiman D."/>
            <person name="Howarth C."/>
            <person name="Larson L."/>
            <person name="Lui A."/>
            <person name="MacDonald P.J.P."/>
            <person name="Montmayeur A."/>
            <person name="Murphy C."/>
            <person name="Neiman D."/>
            <person name="Pearson M."/>
            <person name="Priest M."/>
            <person name="Roberts A."/>
            <person name="Saif S."/>
            <person name="Shea T."/>
            <person name="Shenoy N."/>
            <person name="Sisk P."/>
            <person name="Stolte C."/>
            <person name="Sykes S."/>
            <person name="Wortman J."/>
            <person name="Nusbaum C."/>
            <person name="Birren B."/>
        </authorList>
    </citation>
    <scope>NUCLEOTIDE SEQUENCE [LARGE SCALE GENOMIC DNA]</scope>
    <source>
        <strain evidence="2">HDV247</strain>
    </source>
</reference>
<accession>W9NFF6</accession>
<dbReference type="HOGENOM" id="CLU_706043_0_0_1"/>
<dbReference type="Pfam" id="PF12520">
    <property type="entry name" value="DUF3723"/>
    <property type="match status" value="2"/>
</dbReference>
<name>W9NFF6_FUSOX</name>
<evidence type="ECO:0000313" key="2">
    <source>
        <dbReference type="EMBL" id="EXA31404.1"/>
    </source>
</evidence>
<feature type="region of interest" description="Disordered" evidence="1">
    <location>
        <begin position="353"/>
        <end position="391"/>
    </location>
</feature>
<gene>
    <name evidence="2" type="ORF">FOVG_17301</name>
</gene>
<feature type="region of interest" description="Disordered" evidence="1">
    <location>
        <begin position="296"/>
        <end position="320"/>
    </location>
</feature>
<dbReference type="InterPro" id="IPR022198">
    <property type="entry name" value="DUF3723"/>
</dbReference>
<evidence type="ECO:0000256" key="1">
    <source>
        <dbReference type="SAM" id="MobiDB-lite"/>
    </source>
</evidence>
<feature type="compositionally biased region" description="Basic and acidic residues" evidence="1">
    <location>
        <begin position="296"/>
        <end position="318"/>
    </location>
</feature>
<dbReference type="OrthoDB" id="4227485at2759"/>
<protein>
    <submittedName>
        <fullName evidence="2">Uncharacterized protein</fullName>
    </submittedName>
</protein>
<feature type="compositionally biased region" description="Low complexity" evidence="1">
    <location>
        <begin position="362"/>
        <end position="374"/>
    </location>
</feature>
<reference evidence="2" key="2">
    <citation type="submission" date="2012-05" db="EMBL/GenBank/DDBJ databases">
        <title>Annotation of the Genome Sequence of Fusarium oxysporum HDV247.</title>
        <authorList>
            <consortium name="The Broad Institute Genomics Platform"/>
            <person name="Ma L.-J."/>
            <person name="Corby-Kistler H."/>
            <person name="Broz K."/>
            <person name="Gale L.R."/>
            <person name="Jonkers W."/>
            <person name="O'Donnell K."/>
            <person name="Ploetz R."/>
            <person name="Steinberg C."/>
            <person name="Schwartz D.C."/>
            <person name="VanEtten H."/>
            <person name="Zhou S."/>
            <person name="Young S.K."/>
            <person name="Zeng Q."/>
            <person name="Gargeya S."/>
            <person name="Fitzgerald M."/>
            <person name="Abouelleil A."/>
            <person name="Alvarado L."/>
            <person name="Chapman S.B."/>
            <person name="Gainer-Dewar J."/>
            <person name="Goldberg J."/>
            <person name="Griggs A."/>
            <person name="Gujja S."/>
            <person name="Hansen M."/>
            <person name="Howarth C."/>
            <person name="Imamovic A."/>
            <person name="Ireland A."/>
            <person name="Larimer J."/>
            <person name="McCowan C."/>
            <person name="Murphy C."/>
            <person name="Pearson M."/>
            <person name="Poon T.W."/>
            <person name="Priest M."/>
            <person name="Roberts A."/>
            <person name="Saif S."/>
            <person name="Shea T."/>
            <person name="Sykes S."/>
            <person name="Wortman J."/>
            <person name="Nusbaum C."/>
            <person name="Birren B."/>
        </authorList>
    </citation>
    <scope>NUCLEOTIDE SEQUENCE</scope>
    <source>
        <strain evidence="2">HDV247</strain>
    </source>
</reference>
<proteinExistence type="predicted"/>
<dbReference type="EMBL" id="JH651016">
    <property type="protein sequence ID" value="EXA31404.1"/>
    <property type="molecule type" value="Genomic_DNA"/>
</dbReference>
<dbReference type="Proteomes" id="UP000030751">
    <property type="component" value="Unassembled WGS sequence"/>
</dbReference>
<organism evidence="2">
    <name type="scientific">Fusarium oxysporum f. sp. pisi HDV247</name>
    <dbReference type="NCBI Taxonomy" id="1080344"/>
    <lineage>
        <taxon>Eukaryota</taxon>
        <taxon>Fungi</taxon>
        <taxon>Dikarya</taxon>
        <taxon>Ascomycota</taxon>
        <taxon>Pezizomycotina</taxon>
        <taxon>Sordariomycetes</taxon>
        <taxon>Hypocreomycetidae</taxon>
        <taxon>Hypocreales</taxon>
        <taxon>Nectriaceae</taxon>
        <taxon>Fusarium</taxon>
        <taxon>Fusarium oxysporum species complex</taxon>
    </lineage>
</organism>